<dbReference type="Proteomes" id="UP000275348">
    <property type="component" value="Unassembled WGS sequence"/>
</dbReference>
<sequence>MGKLVSIYLQINQIDEGLDGAPGLFLMILFTFLVLLVFLILICALVIILVGLLLGLISLGILSTSILVGLKNKSINSGFRIFFILSNSFISGLFFTGLFWILNGYYNWYESNLIYVFVGILNVIIGVITGNFMYKFFKNILDIIITKLKFSPNHIR</sequence>
<accession>A0A3L9M7B9</accession>
<dbReference type="AlphaFoldDB" id="A0A3L9M7B9"/>
<dbReference type="RefSeq" id="WP_121934854.1">
    <property type="nucleotide sequence ID" value="NZ_RDOJ01000011.1"/>
</dbReference>
<reference evidence="2 3" key="1">
    <citation type="submission" date="2018-10" db="EMBL/GenBank/DDBJ databases">
        <authorList>
            <person name="Chen X."/>
        </authorList>
    </citation>
    <scope>NUCLEOTIDE SEQUENCE [LARGE SCALE GENOMIC DNA]</scope>
    <source>
        <strain evidence="2 3">YIM 102668</strain>
    </source>
</reference>
<keyword evidence="1" id="KW-0472">Membrane</keyword>
<comment type="caution">
    <text evidence="2">The sequence shown here is derived from an EMBL/GenBank/DDBJ whole genome shotgun (WGS) entry which is preliminary data.</text>
</comment>
<evidence type="ECO:0000313" key="2">
    <source>
        <dbReference type="EMBL" id="RLZ09127.1"/>
    </source>
</evidence>
<feature type="transmembrane region" description="Helical" evidence="1">
    <location>
        <begin position="48"/>
        <end position="70"/>
    </location>
</feature>
<gene>
    <name evidence="2" type="ORF">EAH69_08925</name>
</gene>
<name>A0A3L9M7B9_9FLAO</name>
<feature type="transmembrane region" description="Helical" evidence="1">
    <location>
        <begin position="82"/>
        <end position="102"/>
    </location>
</feature>
<feature type="transmembrane region" description="Helical" evidence="1">
    <location>
        <begin position="114"/>
        <end position="134"/>
    </location>
</feature>
<feature type="transmembrane region" description="Helical" evidence="1">
    <location>
        <begin position="21"/>
        <end position="42"/>
    </location>
</feature>
<evidence type="ECO:0000313" key="3">
    <source>
        <dbReference type="Proteomes" id="UP000275348"/>
    </source>
</evidence>
<keyword evidence="1" id="KW-0812">Transmembrane</keyword>
<protein>
    <submittedName>
        <fullName evidence="2">Uncharacterized protein</fullName>
    </submittedName>
</protein>
<organism evidence="2 3">
    <name type="scientific">Faecalibacter macacae</name>
    <dbReference type="NCBI Taxonomy" id="1859289"/>
    <lineage>
        <taxon>Bacteria</taxon>
        <taxon>Pseudomonadati</taxon>
        <taxon>Bacteroidota</taxon>
        <taxon>Flavobacteriia</taxon>
        <taxon>Flavobacteriales</taxon>
        <taxon>Weeksellaceae</taxon>
        <taxon>Faecalibacter</taxon>
    </lineage>
</organism>
<proteinExistence type="predicted"/>
<dbReference type="EMBL" id="RDOJ01000011">
    <property type="protein sequence ID" value="RLZ09127.1"/>
    <property type="molecule type" value="Genomic_DNA"/>
</dbReference>
<keyword evidence="1" id="KW-1133">Transmembrane helix</keyword>
<evidence type="ECO:0000256" key="1">
    <source>
        <dbReference type="SAM" id="Phobius"/>
    </source>
</evidence>
<keyword evidence="3" id="KW-1185">Reference proteome</keyword>